<evidence type="ECO:0000256" key="3">
    <source>
        <dbReference type="ARBA" id="ARBA00023121"/>
    </source>
</evidence>
<evidence type="ECO:0000313" key="6">
    <source>
        <dbReference type="Proteomes" id="UP000612808"/>
    </source>
</evidence>
<dbReference type="Pfam" id="PF05719">
    <property type="entry name" value="GPP34"/>
    <property type="match status" value="1"/>
</dbReference>
<name>A0A8J3NBG2_9ACTN</name>
<dbReference type="EMBL" id="BOMB01000023">
    <property type="protein sequence ID" value="GID13324.1"/>
    <property type="molecule type" value="Genomic_DNA"/>
</dbReference>
<dbReference type="InterPro" id="IPR008628">
    <property type="entry name" value="GPP34-like"/>
</dbReference>
<proteinExistence type="predicted"/>
<dbReference type="GO" id="GO:0012505">
    <property type="term" value="C:endomembrane system"/>
    <property type="evidence" value="ECO:0007669"/>
    <property type="project" value="UniProtKB-ARBA"/>
</dbReference>
<keyword evidence="6" id="KW-1185">Reference proteome</keyword>
<protein>
    <recommendedName>
        <fullName evidence="7">Golgi phosphoprotein 3 (GPP34)</fullName>
    </recommendedName>
</protein>
<dbReference type="Proteomes" id="UP000612808">
    <property type="component" value="Unassembled WGS sequence"/>
</dbReference>
<evidence type="ECO:0000256" key="4">
    <source>
        <dbReference type="ARBA" id="ARBA00023136"/>
    </source>
</evidence>
<gene>
    <name evidence="5" type="ORF">Aru02nite_42130</name>
</gene>
<dbReference type="AlphaFoldDB" id="A0A8J3NBG2"/>
<evidence type="ECO:0000256" key="1">
    <source>
        <dbReference type="ARBA" id="ARBA00004255"/>
    </source>
</evidence>
<keyword evidence="4" id="KW-0472">Membrane</keyword>
<dbReference type="GO" id="GO:0070273">
    <property type="term" value="F:phosphatidylinositol-4-phosphate binding"/>
    <property type="evidence" value="ECO:0007669"/>
    <property type="project" value="InterPro"/>
</dbReference>
<dbReference type="RefSeq" id="WP_203660201.1">
    <property type="nucleotide sequence ID" value="NZ_BAAAZM010000007.1"/>
</dbReference>
<evidence type="ECO:0000256" key="2">
    <source>
        <dbReference type="ARBA" id="ARBA00023034"/>
    </source>
</evidence>
<comment type="caution">
    <text evidence="5">The sequence shown here is derived from an EMBL/GenBank/DDBJ whole genome shotgun (WGS) entry which is preliminary data.</text>
</comment>
<keyword evidence="2" id="KW-0333">Golgi apparatus</keyword>
<dbReference type="GO" id="GO:0005737">
    <property type="term" value="C:cytoplasm"/>
    <property type="evidence" value="ECO:0007669"/>
    <property type="project" value="UniProtKB-ARBA"/>
</dbReference>
<organism evidence="5 6">
    <name type="scientific">Actinocatenispora rupis</name>
    <dbReference type="NCBI Taxonomy" id="519421"/>
    <lineage>
        <taxon>Bacteria</taxon>
        <taxon>Bacillati</taxon>
        <taxon>Actinomycetota</taxon>
        <taxon>Actinomycetes</taxon>
        <taxon>Micromonosporales</taxon>
        <taxon>Micromonosporaceae</taxon>
        <taxon>Actinocatenispora</taxon>
    </lineage>
</organism>
<sequence>MSFPPGRHDPRDVSARGHLPLPEALFVLGHDETGRPRYHQRLLDMVIAGALLAEPTITGALKVADGGLDVAGEPRNVRDLQLAVLRTVANTPGRYAVDEWLARLAPDASARTGESLERAGLCRRFTARRLGLFREVRIRYADPSVLGRTEAWFTHALAWADDLGQEDAVLASLGREMGAPPPAYADLPVEHRRHRRTVIVAAMDDPVRRIVSATHAAITATAFGAYQ</sequence>
<evidence type="ECO:0008006" key="7">
    <source>
        <dbReference type="Google" id="ProtNLM"/>
    </source>
</evidence>
<dbReference type="InterPro" id="IPR038261">
    <property type="entry name" value="GPP34-like_sf"/>
</dbReference>
<comment type="subcellular location">
    <subcellularLocation>
        <location evidence="1">Golgi apparatus membrane</location>
        <topology evidence="1">Peripheral membrane protein</topology>
        <orientation evidence="1">Cytoplasmic side</orientation>
    </subcellularLocation>
</comment>
<keyword evidence="3" id="KW-0446">Lipid-binding</keyword>
<accession>A0A8J3NBG2</accession>
<evidence type="ECO:0000313" key="5">
    <source>
        <dbReference type="EMBL" id="GID13324.1"/>
    </source>
</evidence>
<dbReference type="Gene3D" id="1.10.3630.10">
    <property type="entry name" value="yeast vps74-n-term truncation variant domain like"/>
    <property type="match status" value="1"/>
</dbReference>
<reference evidence="5" key="1">
    <citation type="submission" date="2021-01" db="EMBL/GenBank/DDBJ databases">
        <title>Whole genome shotgun sequence of Actinocatenispora rupis NBRC 107355.</title>
        <authorList>
            <person name="Komaki H."/>
            <person name="Tamura T."/>
        </authorList>
    </citation>
    <scope>NUCLEOTIDE SEQUENCE</scope>
    <source>
        <strain evidence="5">NBRC 107355</strain>
    </source>
</reference>